<dbReference type="AlphaFoldDB" id="A0A2T0WA18"/>
<accession>A0A2T0WA18</accession>
<organism evidence="3 4">
    <name type="scientific">Mongoliibacter ruber</name>
    <dbReference type="NCBI Taxonomy" id="1750599"/>
    <lineage>
        <taxon>Bacteria</taxon>
        <taxon>Pseudomonadati</taxon>
        <taxon>Bacteroidota</taxon>
        <taxon>Cytophagia</taxon>
        <taxon>Cytophagales</taxon>
        <taxon>Cyclobacteriaceae</taxon>
        <taxon>Mongoliibacter</taxon>
    </lineage>
</organism>
<evidence type="ECO:0000259" key="2">
    <source>
        <dbReference type="PROSITE" id="PS51123"/>
    </source>
</evidence>
<dbReference type="Proteomes" id="UP000238157">
    <property type="component" value="Unassembled WGS sequence"/>
</dbReference>
<reference evidence="3 4" key="1">
    <citation type="submission" date="2018-03" db="EMBL/GenBank/DDBJ databases">
        <title>Genomic Encyclopedia of Archaeal and Bacterial Type Strains, Phase II (KMG-II): from individual species to whole genera.</title>
        <authorList>
            <person name="Goeker M."/>
        </authorList>
    </citation>
    <scope>NUCLEOTIDE SEQUENCE [LARGE SCALE GENOMIC DNA]</scope>
    <source>
        <strain evidence="3 4">DSM 27929</strain>
    </source>
</reference>
<dbReference type="InterPro" id="IPR006665">
    <property type="entry name" value="OmpA-like"/>
</dbReference>
<keyword evidence="4" id="KW-1185">Reference proteome</keyword>
<dbReference type="SUPFAM" id="SSF103088">
    <property type="entry name" value="OmpA-like"/>
    <property type="match status" value="1"/>
</dbReference>
<dbReference type="Gene3D" id="3.30.1330.60">
    <property type="entry name" value="OmpA-like domain"/>
    <property type="match status" value="1"/>
</dbReference>
<feature type="domain" description="OmpA-like" evidence="2">
    <location>
        <begin position="1"/>
        <end position="58"/>
    </location>
</feature>
<comment type="caution">
    <text evidence="3">The sequence shown here is derived from an EMBL/GenBank/DDBJ whole genome shotgun (WGS) entry which is preliminary data.</text>
</comment>
<proteinExistence type="predicted"/>
<evidence type="ECO:0000256" key="1">
    <source>
        <dbReference type="PROSITE-ProRule" id="PRU00473"/>
    </source>
</evidence>
<dbReference type="GO" id="GO:0016020">
    <property type="term" value="C:membrane"/>
    <property type="evidence" value="ECO:0007669"/>
    <property type="project" value="UniProtKB-UniRule"/>
</dbReference>
<protein>
    <submittedName>
        <fullName evidence="3">OmpA family protein</fullName>
    </submittedName>
</protein>
<gene>
    <name evidence="3" type="ORF">CLW00_1291</name>
</gene>
<evidence type="ECO:0000313" key="3">
    <source>
        <dbReference type="EMBL" id="PRY83364.1"/>
    </source>
</evidence>
<dbReference type="EMBL" id="PVTR01000029">
    <property type="protein sequence ID" value="PRY83364.1"/>
    <property type="molecule type" value="Genomic_DNA"/>
</dbReference>
<name>A0A2T0WA18_9BACT</name>
<dbReference type="InterPro" id="IPR036737">
    <property type="entry name" value="OmpA-like_sf"/>
</dbReference>
<dbReference type="PROSITE" id="PS51123">
    <property type="entry name" value="OMPA_2"/>
    <property type="match status" value="1"/>
</dbReference>
<feature type="non-terminal residue" evidence="3">
    <location>
        <position position="1"/>
    </location>
</feature>
<keyword evidence="1" id="KW-0472">Membrane</keyword>
<evidence type="ECO:0000313" key="4">
    <source>
        <dbReference type="Proteomes" id="UP000238157"/>
    </source>
</evidence>
<dbReference type="OrthoDB" id="9782229at2"/>
<dbReference type="RefSeq" id="WP_146131474.1">
    <property type="nucleotide sequence ID" value="NZ_PVTR01000029.1"/>
</dbReference>
<sequence length="59" mass="6838">RRAEVVKDYLINRGIEASRMEYEWFGKNMPVHDCGTVPCTEAMHQLNRRTELKLGGSKD</sequence>